<organism evidence="6 7">
    <name type="scientific">Blastomonas natatoria</name>
    <dbReference type="NCBI Taxonomy" id="34015"/>
    <lineage>
        <taxon>Bacteria</taxon>
        <taxon>Pseudomonadati</taxon>
        <taxon>Pseudomonadota</taxon>
        <taxon>Alphaproteobacteria</taxon>
        <taxon>Sphingomonadales</taxon>
        <taxon>Sphingomonadaceae</taxon>
        <taxon>Blastomonas</taxon>
    </lineage>
</organism>
<dbReference type="EMBL" id="QJJM01000010">
    <property type="protein sequence ID" value="PXW73312.1"/>
    <property type="molecule type" value="Genomic_DNA"/>
</dbReference>
<name>A0A2V3UVG0_9SPHN</name>
<dbReference type="FunFam" id="1.10.10.10:FF:000001">
    <property type="entry name" value="LysR family transcriptional regulator"/>
    <property type="match status" value="1"/>
</dbReference>
<dbReference type="Pfam" id="PF03466">
    <property type="entry name" value="LysR_substrate"/>
    <property type="match status" value="1"/>
</dbReference>
<dbReference type="AlphaFoldDB" id="A0A2V3UVG0"/>
<accession>A0A2V3UVG0</accession>
<dbReference type="Gene3D" id="1.10.10.10">
    <property type="entry name" value="Winged helix-like DNA-binding domain superfamily/Winged helix DNA-binding domain"/>
    <property type="match status" value="1"/>
</dbReference>
<proteinExistence type="inferred from homology"/>
<dbReference type="Proteomes" id="UP000248014">
    <property type="component" value="Unassembled WGS sequence"/>
</dbReference>
<dbReference type="InterPro" id="IPR058163">
    <property type="entry name" value="LysR-type_TF_proteobact-type"/>
</dbReference>
<dbReference type="PROSITE" id="PS50931">
    <property type="entry name" value="HTH_LYSR"/>
    <property type="match status" value="1"/>
</dbReference>
<comment type="caution">
    <text evidence="6">The sequence shown here is derived from an EMBL/GenBank/DDBJ whole genome shotgun (WGS) entry which is preliminary data.</text>
</comment>
<evidence type="ECO:0000259" key="5">
    <source>
        <dbReference type="PROSITE" id="PS50931"/>
    </source>
</evidence>
<dbReference type="PANTHER" id="PTHR30537">
    <property type="entry name" value="HTH-TYPE TRANSCRIPTIONAL REGULATOR"/>
    <property type="match status" value="1"/>
</dbReference>
<dbReference type="InterPro" id="IPR036388">
    <property type="entry name" value="WH-like_DNA-bd_sf"/>
</dbReference>
<dbReference type="GO" id="GO:0006351">
    <property type="term" value="P:DNA-templated transcription"/>
    <property type="evidence" value="ECO:0007669"/>
    <property type="project" value="TreeGrafter"/>
</dbReference>
<evidence type="ECO:0000313" key="7">
    <source>
        <dbReference type="Proteomes" id="UP000248014"/>
    </source>
</evidence>
<protein>
    <submittedName>
        <fullName evidence="6">DNA-binding transcriptional LysR family regulator</fullName>
    </submittedName>
</protein>
<dbReference type="Pfam" id="PF00126">
    <property type="entry name" value="HTH_1"/>
    <property type="match status" value="1"/>
</dbReference>
<sequence length="302" mass="32368">MRLPDFEAWAVFAAVADTGSFTAAAEALSLSKAKVSKAVSRLEAELGTVLFHRTSRRLSLSAAGRSLVDHARRIRMDGEAAVEAARDEAVLLNGTVRIAVPMSFGLSAVAPLIAQFMALHPGILIDMHLSDARVDLVDQGFDLALRIAVLPDSSLRAIRLRTVKLYLIAAPGYCALHGTPRHPADLEGHKGVHYANSTQPGLWPLTGPDGTRVLARARPALIVNNADAAMPAVLDGQCIAALPDFFCLEGLSDGRLIELLPNWRFEPLTLSIVTPPSPHRPARVDALIAWLRPRLAEGGLGE</sequence>
<gene>
    <name evidence="6" type="ORF">C7451_11039</name>
</gene>
<dbReference type="InterPro" id="IPR000847">
    <property type="entry name" value="LysR_HTH_N"/>
</dbReference>
<dbReference type="SUPFAM" id="SSF53850">
    <property type="entry name" value="Periplasmic binding protein-like II"/>
    <property type="match status" value="1"/>
</dbReference>
<dbReference type="Gene3D" id="3.40.190.290">
    <property type="match status" value="1"/>
</dbReference>
<dbReference type="InterPro" id="IPR005119">
    <property type="entry name" value="LysR_subst-bd"/>
</dbReference>
<keyword evidence="7" id="KW-1185">Reference proteome</keyword>
<feature type="domain" description="HTH lysR-type" evidence="5">
    <location>
        <begin position="4"/>
        <end position="61"/>
    </location>
</feature>
<dbReference type="GO" id="GO:0043565">
    <property type="term" value="F:sequence-specific DNA binding"/>
    <property type="evidence" value="ECO:0007669"/>
    <property type="project" value="TreeGrafter"/>
</dbReference>
<dbReference type="InterPro" id="IPR036390">
    <property type="entry name" value="WH_DNA-bd_sf"/>
</dbReference>
<dbReference type="GO" id="GO:0003700">
    <property type="term" value="F:DNA-binding transcription factor activity"/>
    <property type="evidence" value="ECO:0007669"/>
    <property type="project" value="InterPro"/>
</dbReference>
<keyword evidence="2" id="KW-0805">Transcription regulation</keyword>
<dbReference type="SUPFAM" id="SSF46785">
    <property type="entry name" value="Winged helix' DNA-binding domain"/>
    <property type="match status" value="1"/>
</dbReference>
<evidence type="ECO:0000256" key="4">
    <source>
        <dbReference type="ARBA" id="ARBA00023163"/>
    </source>
</evidence>
<evidence type="ECO:0000256" key="1">
    <source>
        <dbReference type="ARBA" id="ARBA00009437"/>
    </source>
</evidence>
<evidence type="ECO:0000256" key="3">
    <source>
        <dbReference type="ARBA" id="ARBA00023125"/>
    </source>
</evidence>
<keyword evidence="3 6" id="KW-0238">DNA-binding</keyword>
<dbReference type="CDD" id="cd08422">
    <property type="entry name" value="PBP2_CrgA_like"/>
    <property type="match status" value="1"/>
</dbReference>
<dbReference type="OrthoDB" id="9812435at2"/>
<dbReference type="PANTHER" id="PTHR30537:SF5">
    <property type="entry name" value="HTH-TYPE TRANSCRIPTIONAL ACTIVATOR TTDR-RELATED"/>
    <property type="match status" value="1"/>
</dbReference>
<keyword evidence="4" id="KW-0804">Transcription</keyword>
<reference evidence="6 7" key="1">
    <citation type="submission" date="2018-05" db="EMBL/GenBank/DDBJ databases">
        <title>Genomic Encyclopedia of Type Strains, Phase IV (KMG-IV): sequencing the most valuable type-strain genomes for metagenomic binning, comparative biology and taxonomic classification.</title>
        <authorList>
            <person name="Goeker M."/>
        </authorList>
    </citation>
    <scope>NUCLEOTIDE SEQUENCE [LARGE SCALE GENOMIC DNA]</scope>
    <source>
        <strain evidence="6 7">DSM 3183</strain>
    </source>
</reference>
<comment type="similarity">
    <text evidence="1">Belongs to the LysR transcriptional regulatory family.</text>
</comment>
<evidence type="ECO:0000313" key="6">
    <source>
        <dbReference type="EMBL" id="PXW73312.1"/>
    </source>
</evidence>
<dbReference type="PRINTS" id="PR00039">
    <property type="entry name" value="HTHLYSR"/>
</dbReference>
<dbReference type="RefSeq" id="WP_110299462.1">
    <property type="nucleotide sequence ID" value="NZ_QJJM01000010.1"/>
</dbReference>
<evidence type="ECO:0000256" key="2">
    <source>
        <dbReference type="ARBA" id="ARBA00023015"/>
    </source>
</evidence>